<protein>
    <recommendedName>
        <fullName evidence="3">Amidinotransferase</fullName>
    </recommendedName>
</protein>
<reference evidence="1" key="1">
    <citation type="submission" date="2021-01" db="EMBL/GenBank/DDBJ databases">
        <authorList>
            <person name="Eckstrom K.M.E."/>
        </authorList>
    </citation>
    <scope>NUCLEOTIDE SEQUENCE</scope>
    <source>
        <strain evidence="1">UVCC 0001</strain>
    </source>
</reference>
<dbReference type="InterPro" id="IPR014541">
    <property type="entry name" value="Amdntrnsf_FN0238"/>
</dbReference>
<dbReference type="AlphaFoldDB" id="A0AAD9IMW2"/>
<dbReference type="Gene3D" id="3.75.10.10">
    <property type="entry name" value="L-arginine/glycine Amidinotransferase, Chain A"/>
    <property type="match status" value="1"/>
</dbReference>
<comment type="caution">
    <text evidence="1">The sequence shown here is derived from an EMBL/GenBank/DDBJ whole genome shotgun (WGS) entry which is preliminary data.</text>
</comment>
<sequence length="485" mass="51770">MMLSRAASRVRAAAAFRGLSSLPAEEVASSAVAESLSLSSSVPLLLRLRERPWAAWGSLPSDFLPSGEQPARIARAAPGLLVRPITDAAVAVAADATDYATRVLVDVYARDEKTGAYRLERQADDLLRLLHGAGLRTLHVPSLDGSGTAPLQKLNSVASASRGVRQSTNEVLMVAPTAFGFNAQAAQDNTFMQSTDASIDSAAGHEVTHAVLREFAGLHRELADVAGVRINLAQHSLAHATPDACFPNNWFSTHAAAEAGGRSALVLYPMKCPNRQAEAREDIKSALRALGLAREIDLATQERGGSDGRGGRVLEGTGSLVLDRVNGVAYVALSERADASLAEEWAQRLGYREVVTFVSTDGAGGAVYHTNVMMAVGTDVAVVCLESVDDERERARLRAALERHHAIVDISRAQMAGMCGNVLELEDGRGLPVLAMSSQAHNTFTEDQRRLMRRHVAALHHAPIDTLERIGGGSVRCTLGEIFRD</sequence>
<dbReference type="SUPFAM" id="SSF55909">
    <property type="entry name" value="Pentein"/>
    <property type="match status" value="1"/>
</dbReference>
<accession>A0AAD9IMW2</accession>
<dbReference type="PANTHER" id="PTHR43224:SF1">
    <property type="entry name" value="AMIDINOTRANSFERASE"/>
    <property type="match status" value="1"/>
</dbReference>
<evidence type="ECO:0000313" key="2">
    <source>
        <dbReference type="Proteomes" id="UP001255856"/>
    </source>
</evidence>
<gene>
    <name evidence="1" type="ORF">QBZ16_000052</name>
</gene>
<name>A0AAD9IMW2_PROWI</name>
<evidence type="ECO:0000313" key="1">
    <source>
        <dbReference type="EMBL" id="KAK2080199.1"/>
    </source>
</evidence>
<dbReference type="Pfam" id="PF19420">
    <property type="entry name" value="DDAH_eukar"/>
    <property type="match status" value="1"/>
</dbReference>
<proteinExistence type="predicted"/>
<dbReference type="PANTHER" id="PTHR43224">
    <property type="entry name" value="AMIDINOTRANSFERASE"/>
    <property type="match status" value="1"/>
</dbReference>
<dbReference type="EMBL" id="JASFZW010000001">
    <property type="protein sequence ID" value="KAK2080199.1"/>
    <property type="molecule type" value="Genomic_DNA"/>
</dbReference>
<keyword evidence="2" id="KW-1185">Reference proteome</keyword>
<evidence type="ECO:0008006" key="3">
    <source>
        <dbReference type="Google" id="ProtNLM"/>
    </source>
</evidence>
<dbReference type="Proteomes" id="UP001255856">
    <property type="component" value="Unassembled WGS sequence"/>
</dbReference>
<organism evidence="1 2">
    <name type="scientific">Prototheca wickerhamii</name>
    <dbReference type="NCBI Taxonomy" id="3111"/>
    <lineage>
        <taxon>Eukaryota</taxon>
        <taxon>Viridiplantae</taxon>
        <taxon>Chlorophyta</taxon>
        <taxon>core chlorophytes</taxon>
        <taxon>Trebouxiophyceae</taxon>
        <taxon>Chlorellales</taxon>
        <taxon>Chlorellaceae</taxon>
        <taxon>Prototheca</taxon>
    </lineage>
</organism>